<evidence type="ECO:0000313" key="1">
    <source>
        <dbReference type="EMBL" id="AKU94481.1"/>
    </source>
</evidence>
<keyword evidence="2" id="KW-1185">Reference proteome</keyword>
<dbReference type="STRING" id="1391654.AKJ09_01145"/>
<organism evidence="1 2">
    <name type="scientific">Labilithrix luteola</name>
    <dbReference type="NCBI Taxonomy" id="1391654"/>
    <lineage>
        <taxon>Bacteria</taxon>
        <taxon>Pseudomonadati</taxon>
        <taxon>Myxococcota</taxon>
        <taxon>Polyangia</taxon>
        <taxon>Polyangiales</taxon>
        <taxon>Labilitrichaceae</taxon>
        <taxon>Labilithrix</taxon>
    </lineage>
</organism>
<gene>
    <name evidence="1" type="ORF">AKJ09_01145</name>
</gene>
<reference evidence="1 2" key="1">
    <citation type="submission" date="2015-08" db="EMBL/GenBank/DDBJ databases">
        <authorList>
            <person name="Babu N.S."/>
            <person name="Beckwith C.J."/>
            <person name="Beseler K.G."/>
            <person name="Brison A."/>
            <person name="Carone J.V."/>
            <person name="Caskin T.P."/>
            <person name="Diamond M."/>
            <person name="Durham M.E."/>
            <person name="Foxe J.M."/>
            <person name="Go M."/>
            <person name="Henderson B.A."/>
            <person name="Jones I.B."/>
            <person name="McGettigan J.A."/>
            <person name="Micheletti S.J."/>
            <person name="Nasrallah M.E."/>
            <person name="Ortiz D."/>
            <person name="Piller C.R."/>
            <person name="Privatt S.R."/>
            <person name="Schneider S.L."/>
            <person name="Sharp S."/>
            <person name="Smith T.C."/>
            <person name="Stanton J.D."/>
            <person name="Ullery H.E."/>
            <person name="Wilson R.J."/>
            <person name="Serrano M.G."/>
            <person name="Buck G."/>
            <person name="Lee V."/>
            <person name="Wang Y."/>
            <person name="Carvalho R."/>
            <person name="Voegtly L."/>
            <person name="Shi R."/>
            <person name="Duckworth R."/>
            <person name="Johnson A."/>
            <person name="Loviza R."/>
            <person name="Walstead R."/>
            <person name="Shah Z."/>
            <person name="Kiflezghi M."/>
            <person name="Wade K."/>
            <person name="Ball S.L."/>
            <person name="Bradley K.W."/>
            <person name="Asai D.J."/>
            <person name="Bowman C.A."/>
            <person name="Russell D.A."/>
            <person name="Pope W.H."/>
            <person name="Jacobs-Sera D."/>
            <person name="Hendrix R.W."/>
            <person name="Hatfull G.F."/>
        </authorList>
    </citation>
    <scope>NUCLEOTIDE SEQUENCE [LARGE SCALE GENOMIC DNA]</scope>
    <source>
        <strain evidence="1 2">DSM 27648</strain>
    </source>
</reference>
<dbReference type="Proteomes" id="UP000064967">
    <property type="component" value="Chromosome"/>
</dbReference>
<evidence type="ECO:0000313" key="2">
    <source>
        <dbReference type="Proteomes" id="UP000064967"/>
    </source>
</evidence>
<accession>A0A0K1PM56</accession>
<proteinExistence type="predicted"/>
<dbReference type="EMBL" id="CP012333">
    <property type="protein sequence ID" value="AKU94481.1"/>
    <property type="molecule type" value="Genomic_DNA"/>
</dbReference>
<dbReference type="KEGG" id="llu:AKJ09_01145"/>
<dbReference type="AlphaFoldDB" id="A0A0K1PM56"/>
<protein>
    <submittedName>
        <fullName evidence="1">Uncharacterized protein</fullName>
    </submittedName>
</protein>
<sequence>MLSAGLAGFASLGACTTDYQKGVDDPNYGDPNALAGLTQPGTSENKAAEAGASSGPLCVANGGRLVDAGTCAVSFANEILPAFAAANCALVGGCHGGVTPANQPPIDTANAKATWDAFASLQINNGASGTLTYINPCSTDDKQSGMACNMYATGYCGVHMPSGGQLDQAVITKIETWLKCGSPNN</sequence>
<name>A0A0K1PM56_9BACT</name>